<evidence type="ECO:0000313" key="8">
    <source>
        <dbReference type="EnsemblProtists" id="EOD06809"/>
    </source>
</evidence>
<comment type="subcellular location">
    <subcellularLocation>
        <location evidence="1">Nucleus</location>
    </subcellularLocation>
</comment>
<dbReference type="Pfam" id="PF00645">
    <property type="entry name" value="zf-PARP"/>
    <property type="match status" value="1"/>
</dbReference>
<dbReference type="InterPro" id="IPR001510">
    <property type="entry name" value="Znf_PARP"/>
</dbReference>
<dbReference type="SUPFAM" id="SSF57716">
    <property type="entry name" value="Glucocorticoid receptor-like (DNA-binding domain)"/>
    <property type="match status" value="1"/>
</dbReference>
<dbReference type="InterPro" id="IPR036957">
    <property type="entry name" value="Znf_PARP_sf"/>
</dbReference>
<dbReference type="STRING" id="2903.R1DDD4"/>
<dbReference type="GeneID" id="17252925"/>
<feature type="region of interest" description="Disordered" evidence="6">
    <location>
        <begin position="110"/>
        <end position="139"/>
    </location>
</feature>
<evidence type="ECO:0000256" key="4">
    <source>
        <dbReference type="ARBA" id="ARBA00022833"/>
    </source>
</evidence>
<evidence type="ECO:0000256" key="1">
    <source>
        <dbReference type="ARBA" id="ARBA00004123"/>
    </source>
</evidence>
<dbReference type="Proteomes" id="UP000013827">
    <property type="component" value="Unassembled WGS sequence"/>
</dbReference>
<dbReference type="RefSeq" id="XP_005759238.1">
    <property type="nucleotide sequence ID" value="XM_005759181.1"/>
</dbReference>
<evidence type="ECO:0000256" key="2">
    <source>
        <dbReference type="ARBA" id="ARBA00022723"/>
    </source>
</evidence>
<evidence type="ECO:0000256" key="6">
    <source>
        <dbReference type="SAM" id="MobiDB-lite"/>
    </source>
</evidence>
<evidence type="ECO:0000256" key="3">
    <source>
        <dbReference type="ARBA" id="ARBA00022771"/>
    </source>
</evidence>
<feature type="compositionally biased region" description="Low complexity" evidence="6">
    <location>
        <begin position="124"/>
        <end position="139"/>
    </location>
</feature>
<dbReference type="GO" id="GO:0003677">
    <property type="term" value="F:DNA binding"/>
    <property type="evidence" value="ECO:0007669"/>
    <property type="project" value="InterPro"/>
</dbReference>
<reference evidence="9" key="1">
    <citation type="journal article" date="2013" name="Nature">
        <title>Pan genome of the phytoplankton Emiliania underpins its global distribution.</title>
        <authorList>
            <person name="Read B.A."/>
            <person name="Kegel J."/>
            <person name="Klute M.J."/>
            <person name="Kuo A."/>
            <person name="Lefebvre S.C."/>
            <person name="Maumus F."/>
            <person name="Mayer C."/>
            <person name="Miller J."/>
            <person name="Monier A."/>
            <person name="Salamov A."/>
            <person name="Young J."/>
            <person name="Aguilar M."/>
            <person name="Claverie J.M."/>
            <person name="Frickenhaus S."/>
            <person name="Gonzalez K."/>
            <person name="Herman E.K."/>
            <person name="Lin Y.C."/>
            <person name="Napier J."/>
            <person name="Ogata H."/>
            <person name="Sarno A.F."/>
            <person name="Shmutz J."/>
            <person name="Schroeder D."/>
            <person name="de Vargas C."/>
            <person name="Verret F."/>
            <person name="von Dassow P."/>
            <person name="Valentin K."/>
            <person name="Van de Peer Y."/>
            <person name="Wheeler G."/>
            <person name="Dacks J.B."/>
            <person name="Delwiche C.F."/>
            <person name="Dyhrman S.T."/>
            <person name="Glockner G."/>
            <person name="John U."/>
            <person name="Richards T."/>
            <person name="Worden A.Z."/>
            <person name="Zhang X."/>
            <person name="Grigoriev I.V."/>
            <person name="Allen A.E."/>
            <person name="Bidle K."/>
            <person name="Borodovsky M."/>
            <person name="Bowler C."/>
            <person name="Brownlee C."/>
            <person name="Cock J.M."/>
            <person name="Elias M."/>
            <person name="Gladyshev V.N."/>
            <person name="Groth M."/>
            <person name="Guda C."/>
            <person name="Hadaegh A."/>
            <person name="Iglesias-Rodriguez M.D."/>
            <person name="Jenkins J."/>
            <person name="Jones B.M."/>
            <person name="Lawson T."/>
            <person name="Leese F."/>
            <person name="Lindquist E."/>
            <person name="Lobanov A."/>
            <person name="Lomsadze A."/>
            <person name="Malik S.B."/>
            <person name="Marsh M.E."/>
            <person name="Mackinder L."/>
            <person name="Mock T."/>
            <person name="Mueller-Roeber B."/>
            <person name="Pagarete A."/>
            <person name="Parker M."/>
            <person name="Probert I."/>
            <person name="Quesneville H."/>
            <person name="Raines C."/>
            <person name="Rensing S.A."/>
            <person name="Riano-Pachon D.M."/>
            <person name="Richier S."/>
            <person name="Rokitta S."/>
            <person name="Shiraiwa Y."/>
            <person name="Soanes D.M."/>
            <person name="van der Giezen M."/>
            <person name="Wahlund T.M."/>
            <person name="Williams B."/>
            <person name="Wilson W."/>
            <person name="Wolfe G."/>
            <person name="Wurch L.L."/>
        </authorList>
    </citation>
    <scope>NUCLEOTIDE SEQUENCE</scope>
</reference>
<dbReference type="AlphaFoldDB" id="A0A0D3I6C4"/>
<sequence length="214" mass="22038">MSAHTIEYAKSNRATCKGCGNKIDKGALRMGTTFESAAGYDMTQWRHLACAKKPKKYLGADEIAGYDSLKPTDQGQVRAWWDDPASFAAAHKDAAVADAVAAARAAAAADAAPATPPAKKKQKAGAAAASPATGPRPAAAAAAEAAAAAAKSNAAAAAVQDEASRRDTYTASFSALSAAALKECLRAQKPDQLLGGNKKELVDRCVDRKLYGEE</sequence>
<dbReference type="PROSITE" id="PS50064">
    <property type="entry name" value="ZF_PARP_2"/>
    <property type="match status" value="1"/>
</dbReference>
<dbReference type="HOGENOM" id="CLU_1291087_0_0_1"/>
<protein>
    <recommendedName>
        <fullName evidence="7">PARP-type domain-containing protein</fullName>
    </recommendedName>
</protein>
<proteinExistence type="predicted"/>
<keyword evidence="4" id="KW-0862">Zinc</keyword>
<keyword evidence="2" id="KW-0479">Metal-binding</keyword>
<accession>A0A0D3I6C4</accession>
<dbReference type="Gene3D" id="3.30.1740.10">
    <property type="entry name" value="Zinc finger, PARP-type"/>
    <property type="match status" value="1"/>
</dbReference>
<keyword evidence="3" id="KW-0863">Zinc-finger</keyword>
<feature type="domain" description="PARP-type" evidence="7">
    <location>
        <begin position="4"/>
        <end position="78"/>
    </location>
</feature>
<keyword evidence="9" id="KW-1185">Reference proteome</keyword>
<dbReference type="SMART" id="SM01336">
    <property type="entry name" value="zf-PARP"/>
    <property type="match status" value="1"/>
</dbReference>
<organism evidence="8 9">
    <name type="scientific">Emiliania huxleyi (strain CCMP1516)</name>
    <dbReference type="NCBI Taxonomy" id="280463"/>
    <lineage>
        <taxon>Eukaryota</taxon>
        <taxon>Haptista</taxon>
        <taxon>Haptophyta</taxon>
        <taxon>Prymnesiophyceae</taxon>
        <taxon>Isochrysidales</taxon>
        <taxon>Noelaerhabdaceae</taxon>
        <taxon>Emiliania</taxon>
    </lineage>
</organism>
<evidence type="ECO:0000256" key="5">
    <source>
        <dbReference type="ARBA" id="ARBA00023242"/>
    </source>
</evidence>
<dbReference type="GO" id="GO:0008270">
    <property type="term" value="F:zinc ion binding"/>
    <property type="evidence" value="ECO:0007669"/>
    <property type="project" value="UniProtKB-KW"/>
</dbReference>
<dbReference type="EnsemblProtists" id="EOD06809">
    <property type="protein sequence ID" value="EOD06809"/>
    <property type="gene ID" value="EMIHUDRAFT_438664"/>
</dbReference>
<dbReference type="GO" id="GO:0005634">
    <property type="term" value="C:nucleus"/>
    <property type="evidence" value="ECO:0007669"/>
    <property type="project" value="UniProtKB-SubCell"/>
</dbReference>
<dbReference type="KEGG" id="ehx:EMIHUDRAFT_438664"/>
<dbReference type="PaxDb" id="2903-EOD06809"/>
<reference evidence="8" key="2">
    <citation type="submission" date="2024-10" db="UniProtKB">
        <authorList>
            <consortium name="EnsemblProtists"/>
        </authorList>
    </citation>
    <scope>IDENTIFICATION</scope>
</reference>
<keyword evidence="5" id="KW-0539">Nucleus</keyword>
<evidence type="ECO:0000313" key="9">
    <source>
        <dbReference type="Proteomes" id="UP000013827"/>
    </source>
</evidence>
<evidence type="ECO:0000259" key="7">
    <source>
        <dbReference type="PROSITE" id="PS50064"/>
    </source>
</evidence>
<name>A0A0D3I6C4_EMIH1</name>